<dbReference type="AlphaFoldDB" id="A0A0F9F8V8"/>
<sequence>MYVMLTDDAGSLPAVVSKHEMASFTCVARGQIRLEVVNNPLQRDLSQLGVKSVTKQLASV</sequence>
<proteinExistence type="predicted"/>
<dbReference type="EMBL" id="LAZR01024503">
    <property type="protein sequence ID" value="KKL74921.1"/>
    <property type="molecule type" value="Genomic_DNA"/>
</dbReference>
<reference evidence="1" key="1">
    <citation type="journal article" date="2015" name="Nature">
        <title>Complex archaea that bridge the gap between prokaryotes and eukaryotes.</title>
        <authorList>
            <person name="Spang A."/>
            <person name="Saw J.H."/>
            <person name="Jorgensen S.L."/>
            <person name="Zaremba-Niedzwiedzka K."/>
            <person name="Martijn J."/>
            <person name="Lind A.E."/>
            <person name="van Eijk R."/>
            <person name="Schleper C."/>
            <person name="Guy L."/>
            <person name="Ettema T.J."/>
        </authorList>
    </citation>
    <scope>NUCLEOTIDE SEQUENCE</scope>
</reference>
<accession>A0A0F9F8V8</accession>
<evidence type="ECO:0000313" key="1">
    <source>
        <dbReference type="EMBL" id="KKL74921.1"/>
    </source>
</evidence>
<name>A0A0F9F8V8_9ZZZZ</name>
<comment type="caution">
    <text evidence="1">The sequence shown here is derived from an EMBL/GenBank/DDBJ whole genome shotgun (WGS) entry which is preliminary data.</text>
</comment>
<organism evidence="1">
    <name type="scientific">marine sediment metagenome</name>
    <dbReference type="NCBI Taxonomy" id="412755"/>
    <lineage>
        <taxon>unclassified sequences</taxon>
        <taxon>metagenomes</taxon>
        <taxon>ecological metagenomes</taxon>
    </lineage>
</organism>
<gene>
    <name evidence="1" type="ORF">LCGC14_2060100</name>
</gene>
<protein>
    <submittedName>
        <fullName evidence="1">Uncharacterized protein</fullName>
    </submittedName>
</protein>